<feature type="region of interest" description="Disordered" evidence="1">
    <location>
        <begin position="40"/>
        <end position="61"/>
    </location>
</feature>
<organism evidence="4 5">
    <name type="scientific">Phyllobacterium myrsinacearum</name>
    <dbReference type="NCBI Taxonomy" id="28101"/>
    <lineage>
        <taxon>Bacteria</taxon>
        <taxon>Pseudomonadati</taxon>
        <taxon>Pseudomonadota</taxon>
        <taxon>Alphaproteobacteria</taxon>
        <taxon>Hyphomicrobiales</taxon>
        <taxon>Phyllobacteriaceae</taxon>
        <taxon>Phyllobacterium</taxon>
    </lineage>
</organism>
<evidence type="ECO:0000313" key="4">
    <source>
        <dbReference type="EMBL" id="PRD49693.1"/>
    </source>
</evidence>
<feature type="chain" id="PRO_5015721402" description="EF-hand domain-containing protein" evidence="2">
    <location>
        <begin position="20"/>
        <end position="137"/>
    </location>
</feature>
<dbReference type="InterPro" id="IPR018247">
    <property type="entry name" value="EF_Hand_1_Ca_BS"/>
</dbReference>
<evidence type="ECO:0000256" key="2">
    <source>
        <dbReference type="SAM" id="SignalP"/>
    </source>
</evidence>
<gene>
    <name evidence="4" type="ORF">C5750_25055</name>
</gene>
<evidence type="ECO:0000313" key="5">
    <source>
        <dbReference type="Proteomes" id="UP000238563"/>
    </source>
</evidence>
<dbReference type="Proteomes" id="UP000238563">
    <property type="component" value="Unassembled WGS sequence"/>
</dbReference>
<comment type="caution">
    <text evidence="4">The sequence shown here is derived from an EMBL/GenBank/DDBJ whole genome shotgun (WGS) entry which is preliminary data.</text>
</comment>
<dbReference type="EMBL" id="PVBT01000010">
    <property type="protein sequence ID" value="PRD49693.1"/>
    <property type="molecule type" value="Genomic_DNA"/>
</dbReference>
<protein>
    <recommendedName>
        <fullName evidence="3">EF-hand domain-containing protein</fullName>
    </recommendedName>
</protein>
<reference evidence="4 5" key="1">
    <citation type="submission" date="2018-02" db="EMBL/GenBank/DDBJ databases">
        <title>The draft genome of Phyllobacterium myrsinacearum DSM5892.</title>
        <authorList>
            <person name="Li L."/>
            <person name="Liu L."/>
            <person name="Zhang X."/>
            <person name="Wang T."/>
        </authorList>
    </citation>
    <scope>NUCLEOTIDE SEQUENCE [LARGE SCALE GENOMIC DNA]</scope>
    <source>
        <strain evidence="4 5">DSM 5892</strain>
    </source>
</reference>
<feature type="domain" description="EF-hand" evidence="3">
    <location>
        <begin position="90"/>
        <end position="125"/>
    </location>
</feature>
<evidence type="ECO:0000259" key="3">
    <source>
        <dbReference type="PROSITE" id="PS50222"/>
    </source>
</evidence>
<evidence type="ECO:0000256" key="1">
    <source>
        <dbReference type="SAM" id="MobiDB-lite"/>
    </source>
</evidence>
<feature type="signal peptide" evidence="2">
    <location>
        <begin position="1"/>
        <end position="19"/>
    </location>
</feature>
<dbReference type="GO" id="GO:0005509">
    <property type="term" value="F:calcium ion binding"/>
    <property type="evidence" value="ECO:0007669"/>
    <property type="project" value="InterPro"/>
</dbReference>
<name>A0A2S9JA88_9HYPH</name>
<dbReference type="AlphaFoldDB" id="A0A2S9JA88"/>
<keyword evidence="2" id="KW-0732">Signal</keyword>
<proteinExistence type="predicted"/>
<accession>A0A2S9JA88</accession>
<dbReference type="PROSITE" id="PS50222">
    <property type="entry name" value="EF_HAND_2"/>
    <property type="match status" value="1"/>
</dbReference>
<dbReference type="PROSITE" id="PS00018">
    <property type="entry name" value="EF_HAND_1"/>
    <property type="match status" value="1"/>
</dbReference>
<keyword evidence="5" id="KW-1185">Reference proteome</keyword>
<dbReference type="InterPro" id="IPR002048">
    <property type="entry name" value="EF_hand_dom"/>
</dbReference>
<sequence length="137" mass="14870">MWITAVLLAVSAQAPASHAGDSINLTRPDPDMRTRMLRAIPSHDQPGRERPEPITPEGVGSAVDRRIRSLFDRAADPATQRVTVASAEKAGVGYFADHFREIDRDESGSLDFAEVKAFFGAQSPIAQPESAGIQMIR</sequence>